<reference evidence="4" key="1">
    <citation type="submission" date="2017-02" db="EMBL/GenBank/DDBJ databases">
        <title>Comparative genomics and description of representatives of a novel lineage of planctomycetes thriving in anoxic sediments.</title>
        <authorList>
            <person name="Spring S."/>
            <person name="Bunk B."/>
            <person name="Sproer C."/>
        </authorList>
    </citation>
    <scope>NUCLEOTIDE SEQUENCE [LARGE SCALE GENOMIC DNA]</scope>
    <source>
        <strain evidence="4">SM-Chi-D1</strain>
    </source>
</reference>
<feature type="domain" description="Mce/MlaD" evidence="2">
    <location>
        <begin position="48"/>
        <end position="140"/>
    </location>
</feature>
<protein>
    <submittedName>
        <fullName evidence="3">Paraquat-inducible protein B</fullName>
    </submittedName>
</protein>
<organism evidence="3 4">
    <name type="scientific">Limihaloglobus sulfuriphilus</name>
    <dbReference type="NCBI Taxonomy" id="1851148"/>
    <lineage>
        <taxon>Bacteria</taxon>
        <taxon>Pseudomonadati</taxon>
        <taxon>Planctomycetota</taxon>
        <taxon>Phycisphaerae</taxon>
        <taxon>Sedimentisphaerales</taxon>
        <taxon>Sedimentisphaeraceae</taxon>
        <taxon>Limihaloglobus</taxon>
    </lineage>
</organism>
<dbReference type="InterPro" id="IPR003399">
    <property type="entry name" value="Mce/MlaD"/>
</dbReference>
<keyword evidence="1" id="KW-1133">Transmembrane helix</keyword>
<evidence type="ECO:0000256" key="1">
    <source>
        <dbReference type="SAM" id="Phobius"/>
    </source>
</evidence>
<dbReference type="RefSeq" id="WP_146682351.1">
    <property type="nucleotide sequence ID" value="NZ_CP019646.1"/>
</dbReference>
<sequence precursor="true">MASSKANYFKLGVFSLTAIIILTATLIMYGAGTWGKESLYFETYIDESVEGLSVGSPVNYRGVQIGQVEKITFVPAVYDLDYTNITSSKFSTYVLVVMSANPQKVKNFNRKLFNLDNLIQEGLRLTLARQTLTGVARLELDYPSSPGPVPDILWEPDHPYIPASKSLLGNVTDDFQKLLHKLSEINIAALESNINNLITELTAKSSAVDTAAINTKLIRLLENADTAVTEVSTQTNELLAVLNSKTQKIDTEQINEHLLSLMQDSETAVQRFTQLNDNLILVSKNIDDFFQISEGSEKKNIYDISNRLDKILASLDSAIYQGGPDITALLESMQHTLNNINSFIAELKSNPGQLLYSNQPGKTEVYE</sequence>
<accession>A0A1Q2MCN0</accession>
<dbReference type="EMBL" id="CP019646">
    <property type="protein sequence ID" value="AQQ70057.1"/>
    <property type="molecule type" value="Genomic_DNA"/>
</dbReference>
<dbReference type="Proteomes" id="UP000188181">
    <property type="component" value="Chromosome"/>
</dbReference>
<proteinExistence type="predicted"/>
<evidence type="ECO:0000313" key="4">
    <source>
        <dbReference type="Proteomes" id="UP000188181"/>
    </source>
</evidence>
<name>A0A1Q2MCN0_9BACT</name>
<dbReference type="Pfam" id="PF02470">
    <property type="entry name" value="MlaD"/>
    <property type="match status" value="1"/>
</dbReference>
<keyword evidence="4" id="KW-1185">Reference proteome</keyword>
<evidence type="ECO:0000313" key="3">
    <source>
        <dbReference type="EMBL" id="AQQ70057.1"/>
    </source>
</evidence>
<keyword evidence="1" id="KW-0812">Transmembrane</keyword>
<dbReference type="PANTHER" id="PTHR36698:SF3">
    <property type="entry name" value="ABC-TYPE TRANSPORT AUXILIARY LIPOPROTEIN COMPONENT DOMAIN-CONTAINING PROTEIN"/>
    <property type="match status" value="1"/>
</dbReference>
<dbReference type="PANTHER" id="PTHR36698">
    <property type="entry name" value="BLL5892 PROTEIN"/>
    <property type="match status" value="1"/>
</dbReference>
<evidence type="ECO:0000259" key="2">
    <source>
        <dbReference type="Pfam" id="PF02470"/>
    </source>
</evidence>
<feature type="transmembrane region" description="Helical" evidence="1">
    <location>
        <begin position="12"/>
        <end position="31"/>
    </location>
</feature>
<keyword evidence="1" id="KW-0472">Membrane</keyword>
<gene>
    <name evidence="3" type="ORF">SMSP2_00395</name>
</gene>
<dbReference type="AlphaFoldDB" id="A0A1Q2MCN0"/>
<dbReference type="STRING" id="1851148.SMSP2_00395"/>
<dbReference type="KEGG" id="pbas:SMSP2_00395"/>
<dbReference type="OrthoDB" id="9806984at2"/>